<dbReference type="SUPFAM" id="SSF46626">
    <property type="entry name" value="Cytochrome c"/>
    <property type="match status" value="1"/>
</dbReference>
<sequence length="151" mass="17129">MKDADLKKILVALAGLSTLLLLLVMAAIFSVVFLYFPPVGRSLENSESIEKFEILSDEIQNGFHVETGFVEGEGLQLVIANCTNCHSAKLVTQNRFTKEGWTNVIRWMQETQGLWDLGNNEEVIVAYLAKYYAPEARGRRKALQVEWYDLE</sequence>
<keyword evidence="1" id="KW-1133">Transmembrane helix</keyword>
<name>K1LGC9_CECL9</name>
<dbReference type="OrthoDB" id="9805828at2"/>
<feature type="transmembrane region" description="Helical" evidence="1">
    <location>
        <begin position="9"/>
        <end position="36"/>
    </location>
</feature>
<dbReference type="RefSeq" id="WP_009185083.1">
    <property type="nucleotide sequence ID" value="NZ_AMGM01000028.1"/>
</dbReference>
<dbReference type="PATRIC" id="fig|1225176.3.peg.2190"/>
<gene>
    <name evidence="2" type="ORF">B879_02053</name>
</gene>
<dbReference type="Proteomes" id="UP000004478">
    <property type="component" value="Unassembled WGS sequence"/>
</dbReference>
<keyword evidence="1" id="KW-0812">Transmembrane</keyword>
<dbReference type="GO" id="GO:0020037">
    <property type="term" value="F:heme binding"/>
    <property type="evidence" value="ECO:0007669"/>
    <property type="project" value="InterPro"/>
</dbReference>
<reference evidence="2 3" key="1">
    <citation type="journal article" date="2012" name="J. Bacteriol.">
        <title>Draft Genome Sequence of Cecembia lonarensis Strain LW9T, Isolated from Lonar Lake, a Haloalkaline Lake in India.</title>
        <authorList>
            <person name="Shivaji S."/>
            <person name="Ara S."/>
            <person name="Singh A."/>
            <person name="Pinnaka A.K."/>
        </authorList>
    </citation>
    <scope>NUCLEOTIDE SEQUENCE [LARGE SCALE GENOMIC DNA]</scope>
    <source>
        <strain evidence="2 3">LW9</strain>
    </source>
</reference>
<dbReference type="GO" id="GO:0009055">
    <property type="term" value="F:electron transfer activity"/>
    <property type="evidence" value="ECO:0007669"/>
    <property type="project" value="InterPro"/>
</dbReference>
<dbReference type="AlphaFoldDB" id="K1LGC9"/>
<keyword evidence="1" id="KW-0472">Membrane</keyword>
<evidence type="ECO:0000313" key="3">
    <source>
        <dbReference type="Proteomes" id="UP000004478"/>
    </source>
</evidence>
<dbReference type="Gene3D" id="1.10.760.10">
    <property type="entry name" value="Cytochrome c-like domain"/>
    <property type="match status" value="1"/>
</dbReference>
<dbReference type="InterPro" id="IPR036909">
    <property type="entry name" value="Cyt_c-like_dom_sf"/>
</dbReference>
<proteinExistence type="predicted"/>
<protein>
    <recommendedName>
        <fullName evidence="4">Monoheme cytochrome C</fullName>
    </recommendedName>
</protein>
<evidence type="ECO:0008006" key="4">
    <source>
        <dbReference type="Google" id="ProtNLM"/>
    </source>
</evidence>
<organism evidence="2 3">
    <name type="scientific">Cecembia lonarensis (strain CCUG 58316 / KCTC 22772 / LW9)</name>
    <dbReference type="NCBI Taxonomy" id="1225176"/>
    <lineage>
        <taxon>Bacteria</taxon>
        <taxon>Pseudomonadati</taxon>
        <taxon>Bacteroidota</taxon>
        <taxon>Cytophagia</taxon>
        <taxon>Cytophagales</taxon>
        <taxon>Cyclobacteriaceae</taxon>
        <taxon>Cecembia</taxon>
    </lineage>
</organism>
<evidence type="ECO:0000313" key="2">
    <source>
        <dbReference type="EMBL" id="EKB49298.1"/>
    </source>
</evidence>
<keyword evidence="3" id="KW-1185">Reference proteome</keyword>
<comment type="caution">
    <text evidence="2">The sequence shown here is derived from an EMBL/GenBank/DDBJ whole genome shotgun (WGS) entry which is preliminary data.</text>
</comment>
<evidence type="ECO:0000256" key="1">
    <source>
        <dbReference type="SAM" id="Phobius"/>
    </source>
</evidence>
<accession>K1LGC9</accession>
<dbReference type="EMBL" id="AMGM01000028">
    <property type="protein sequence ID" value="EKB49298.1"/>
    <property type="molecule type" value="Genomic_DNA"/>
</dbReference>